<dbReference type="RefSeq" id="WP_151178837.1">
    <property type="nucleotide sequence ID" value="NZ_CP042906.1"/>
</dbReference>
<dbReference type="PANTHER" id="PTHR44688:SF16">
    <property type="entry name" value="DNA-BINDING TRANSCRIPTIONAL ACTIVATOR DEVR_DOSR"/>
    <property type="match status" value="1"/>
</dbReference>
<dbReference type="PRINTS" id="PR00038">
    <property type="entry name" value="HTHLUXR"/>
</dbReference>
<dbReference type="CDD" id="cd06170">
    <property type="entry name" value="LuxR_C_like"/>
    <property type="match status" value="1"/>
</dbReference>
<dbReference type="InterPro" id="IPR000792">
    <property type="entry name" value="Tscrpt_reg_LuxR_C"/>
</dbReference>
<dbReference type="PANTHER" id="PTHR44688">
    <property type="entry name" value="DNA-BINDING TRANSCRIPTIONAL ACTIVATOR DEVR_DOSR"/>
    <property type="match status" value="1"/>
</dbReference>
<dbReference type="PROSITE" id="PS00622">
    <property type="entry name" value="HTH_LUXR_1"/>
    <property type="match status" value="1"/>
</dbReference>
<keyword evidence="2" id="KW-0238">DNA-binding</keyword>
<dbReference type="SUPFAM" id="SSF46894">
    <property type="entry name" value="C-terminal effector domain of the bipartite response regulators"/>
    <property type="match status" value="1"/>
</dbReference>
<protein>
    <submittedName>
        <fullName evidence="5">Helix-turn-helix transcriptional regulator</fullName>
    </submittedName>
</protein>
<accession>A0A5J6MRQ0</accession>
<evidence type="ECO:0000259" key="4">
    <source>
        <dbReference type="PROSITE" id="PS50043"/>
    </source>
</evidence>
<dbReference type="GO" id="GO:0006355">
    <property type="term" value="P:regulation of DNA-templated transcription"/>
    <property type="evidence" value="ECO:0007669"/>
    <property type="project" value="InterPro"/>
</dbReference>
<dbReference type="PROSITE" id="PS50043">
    <property type="entry name" value="HTH_LUXR_2"/>
    <property type="match status" value="1"/>
</dbReference>
<dbReference type="InterPro" id="IPR016032">
    <property type="entry name" value="Sig_transdc_resp-reg_C-effctor"/>
</dbReference>
<proteinExistence type="predicted"/>
<reference evidence="5 6" key="1">
    <citation type="submission" date="2019-08" db="EMBL/GenBank/DDBJ databases">
        <title>Hyperibacter terrae gen. nov., sp. nov. and Hyperibacter viscosus sp. nov., two new members in the family Rhodospirillaceae isolated from the rhizosphere of Hypericum perforatum.</title>
        <authorList>
            <person name="Noviana Z."/>
        </authorList>
    </citation>
    <scope>NUCLEOTIDE SEQUENCE [LARGE SCALE GENOMIC DNA]</scope>
    <source>
        <strain evidence="5 6">R5913</strain>
    </source>
</reference>
<sequence>MRSAKTPKTSRSNLLLGQWSRGMGELIDARGRSGFDQVLWQAVRRLVDFDFVMTFAYRGHDRPLALGDTLDAPRRRVIVSDYLNGPYLLDPFFQATLDQVRSGAHRLAALAPDRFRQSEYCRAHYARTRIGEEVGFFFALAEDVVGVTSFARWADSPPLSRADLQLLRLIEPALQAICQCHWSQVGPSFAPKNGPSPRSAAVPRSAPFARAFERFGKPLSARERQIVTLVLQGHSTESIARHLDISPGTVKIHRKNIYRKLAISTQAELFAAFLGAIA</sequence>
<keyword evidence="1" id="KW-0805">Transcription regulation</keyword>
<dbReference type="OrthoDB" id="343383at2"/>
<keyword evidence="3" id="KW-0804">Transcription</keyword>
<gene>
    <name evidence="5" type="primary">dorX</name>
    <name evidence="5" type="ORF">FRZ44_40200</name>
</gene>
<evidence type="ECO:0000313" key="5">
    <source>
        <dbReference type="EMBL" id="QEX18710.1"/>
    </source>
</evidence>
<evidence type="ECO:0000256" key="1">
    <source>
        <dbReference type="ARBA" id="ARBA00023015"/>
    </source>
</evidence>
<keyword evidence="6" id="KW-1185">Reference proteome</keyword>
<dbReference type="KEGG" id="htq:FRZ44_40200"/>
<evidence type="ECO:0000313" key="6">
    <source>
        <dbReference type="Proteomes" id="UP000326202"/>
    </source>
</evidence>
<dbReference type="Gene3D" id="1.10.10.10">
    <property type="entry name" value="Winged helix-like DNA-binding domain superfamily/Winged helix DNA-binding domain"/>
    <property type="match status" value="1"/>
</dbReference>
<dbReference type="SMART" id="SM00421">
    <property type="entry name" value="HTH_LUXR"/>
    <property type="match status" value="1"/>
</dbReference>
<dbReference type="EMBL" id="CP042906">
    <property type="protein sequence ID" value="QEX18710.1"/>
    <property type="molecule type" value="Genomic_DNA"/>
</dbReference>
<organism evidence="5 6">
    <name type="scientific">Hypericibacter terrae</name>
    <dbReference type="NCBI Taxonomy" id="2602015"/>
    <lineage>
        <taxon>Bacteria</taxon>
        <taxon>Pseudomonadati</taxon>
        <taxon>Pseudomonadota</taxon>
        <taxon>Alphaproteobacteria</taxon>
        <taxon>Rhodospirillales</taxon>
        <taxon>Dongiaceae</taxon>
        <taxon>Hypericibacter</taxon>
    </lineage>
</organism>
<dbReference type="InterPro" id="IPR036388">
    <property type="entry name" value="WH-like_DNA-bd_sf"/>
</dbReference>
<evidence type="ECO:0000256" key="3">
    <source>
        <dbReference type="ARBA" id="ARBA00023163"/>
    </source>
</evidence>
<dbReference type="Pfam" id="PF00196">
    <property type="entry name" value="GerE"/>
    <property type="match status" value="1"/>
</dbReference>
<dbReference type="Proteomes" id="UP000326202">
    <property type="component" value="Chromosome"/>
</dbReference>
<feature type="domain" description="HTH luxR-type" evidence="4">
    <location>
        <begin position="211"/>
        <end position="277"/>
    </location>
</feature>
<name>A0A5J6MRQ0_9PROT</name>
<dbReference type="AlphaFoldDB" id="A0A5J6MRQ0"/>
<evidence type="ECO:0000256" key="2">
    <source>
        <dbReference type="ARBA" id="ARBA00023125"/>
    </source>
</evidence>
<dbReference type="GO" id="GO:0003677">
    <property type="term" value="F:DNA binding"/>
    <property type="evidence" value="ECO:0007669"/>
    <property type="project" value="UniProtKB-KW"/>
</dbReference>